<proteinExistence type="predicted"/>
<evidence type="ECO:0000313" key="1">
    <source>
        <dbReference type="EMBL" id="CAB4203900.1"/>
    </source>
</evidence>
<name>A0A6J5S5V7_9CAUD</name>
<sequence length="220" mass="24564">MAASEKFEVKGQKDQFGKIEIVNYTAFLKAIKQAADDGYSAEIIQKANEEVAKIIIRRANQIATGKMEKRAASTLVQSSNKLRVAVTGGGKAAPFFGGANFGSYRDTRRLIKAPNVRGKRSRATLVRHGEDIDVVARRVENQSVEASGKTISKRLYKEGKVDLARTKTGGYRVIKGWNQFREFQKGRDHFLYRAVSHEERYIMGLYETAIGRVTGEAFPD</sequence>
<dbReference type="EMBL" id="LR797337">
    <property type="protein sequence ID" value="CAB4203900.1"/>
    <property type="molecule type" value="Genomic_DNA"/>
</dbReference>
<gene>
    <name evidence="1" type="ORF">UFOVP1387_25</name>
</gene>
<protein>
    <submittedName>
        <fullName evidence="1">Uncharacterized protein</fullName>
    </submittedName>
</protein>
<reference evidence="1" key="1">
    <citation type="submission" date="2020-05" db="EMBL/GenBank/DDBJ databases">
        <authorList>
            <person name="Chiriac C."/>
            <person name="Salcher M."/>
            <person name="Ghai R."/>
            <person name="Kavagutti S V."/>
        </authorList>
    </citation>
    <scope>NUCLEOTIDE SEQUENCE</scope>
</reference>
<accession>A0A6J5S5V7</accession>
<organism evidence="1">
    <name type="scientific">uncultured Caudovirales phage</name>
    <dbReference type="NCBI Taxonomy" id="2100421"/>
    <lineage>
        <taxon>Viruses</taxon>
        <taxon>Duplodnaviria</taxon>
        <taxon>Heunggongvirae</taxon>
        <taxon>Uroviricota</taxon>
        <taxon>Caudoviricetes</taxon>
        <taxon>Peduoviridae</taxon>
        <taxon>Maltschvirus</taxon>
        <taxon>Maltschvirus maltsch</taxon>
    </lineage>
</organism>